<reference evidence="1" key="2">
    <citation type="journal article" date="2012" name="PLoS ONE">
        <title>A Deeply Branching Thermophilic Bacterium with an Ancient Acetyl-CoA Pathway Dominates a Subsurface Ecosystem.</title>
        <authorList>
            <person name="Takami H."/>
            <person name="Noguchi H."/>
            <person name="Takaki Y."/>
            <person name="Uchiyama I."/>
            <person name="Toyoda A."/>
            <person name="Nishi S."/>
            <person name="Chee G.-J."/>
            <person name="Arai W."/>
            <person name="Nunoura T."/>
            <person name="Itoh T."/>
            <person name="Hattori M."/>
            <person name="Takai K."/>
        </authorList>
    </citation>
    <scope>NUCLEOTIDE SEQUENCE</scope>
</reference>
<reference evidence="1" key="1">
    <citation type="journal article" date="2005" name="Environ. Microbiol.">
        <title>Genetic and functional properties of uncultivated thermophilic crenarchaeotes from a subsurface gold mine as revealed by analysis of genome fragments.</title>
        <authorList>
            <person name="Nunoura T."/>
            <person name="Hirayama H."/>
            <person name="Takami H."/>
            <person name="Oida H."/>
            <person name="Nishi S."/>
            <person name="Shimamura S."/>
            <person name="Suzuki Y."/>
            <person name="Inagaki F."/>
            <person name="Takai K."/>
            <person name="Nealson K.H."/>
            <person name="Horikoshi K."/>
        </authorList>
    </citation>
    <scope>NUCLEOTIDE SEQUENCE</scope>
</reference>
<protein>
    <submittedName>
        <fullName evidence="1">Uncharacterized protein</fullName>
    </submittedName>
</protein>
<name>H5SQL9_ACEAU</name>
<gene>
    <name evidence="1" type="ORF">HGMM_OP2C329</name>
</gene>
<sequence length="286" mass="31289">MRAIYISIATVLLGLTFGVVSWAQAPITGTVVQLWWAKDDLFVQLDTNNDTRADVLVEIEQKTQIVDVNNNPLPISAIVVGVTLTVTHYKWDDDGYYEAYRVVVGTASTGQPPATSAQQPIKGVVLQTLKFGDDFFVALDTNGDNQPDARVKIKSRAIITDPAGNRLSFDAIKPGVTITLVAYKLDDEGYYEAWHVIVGETSTPVLQPLVGIVLEVLSFGDDLFVRLDANGDGKEDFPVKISKSTTIVDPQGKSLDRSSIVKGVRLTITQYELKNGYYEAKHVIVG</sequence>
<accession>H5SQL9</accession>
<organism evidence="1">
    <name type="scientific">Acetithermum autotrophicum</name>
    <dbReference type="NCBI Taxonomy" id="1446466"/>
    <lineage>
        <taxon>Bacteria</taxon>
        <taxon>Candidatus Bipolaricaulota</taxon>
        <taxon>Candidatus Acetithermum</taxon>
    </lineage>
</organism>
<dbReference type="AlphaFoldDB" id="H5SQL9"/>
<proteinExistence type="predicted"/>
<dbReference type="EMBL" id="AP011801">
    <property type="protein sequence ID" value="BAL58781.1"/>
    <property type="molecule type" value="Genomic_DNA"/>
</dbReference>
<evidence type="ECO:0000313" key="1">
    <source>
        <dbReference type="EMBL" id="BAL58781.1"/>
    </source>
</evidence>